<comment type="catalytic activity">
    <reaction evidence="1">
        <text>a 1,2-diacyl-sn-glycero-3-phosphocholine + H2O = a 1,2-diacyl-sn-glycero-3-phosphate + choline + H(+)</text>
        <dbReference type="Rhea" id="RHEA:14445"/>
        <dbReference type="ChEBI" id="CHEBI:15354"/>
        <dbReference type="ChEBI" id="CHEBI:15377"/>
        <dbReference type="ChEBI" id="CHEBI:15378"/>
        <dbReference type="ChEBI" id="CHEBI:57643"/>
        <dbReference type="ChEBI" id="CHEBI:58608"/>
        <dbReference type="EC" id="3.1.4.4"/>
    </reaction>
</comment>
<dbReference type="PANTHER" id="PTHR43856">
    <property type="entry name" value="CARDIOLIPIN HYDROLASE"/>
    <property type="match status" value="1"/>
</dbReference>
<dbReference type="Proteomes" id="UP000228886">
    <property type="component" value="Unassembled WGS sequence"/>
</dbReference>
<dbReference type="GO" id="GO:0004630">
    <property type="term" value="F:phospholipase D activity"/>
    <property type="evidence" value="ECO:0007669"/>
    <property type="project" value="UniProtKB-EC"/>
</dbReference>
<feature type="domain" description="PLD phosphodiesterase" evidence="7">
    <location>
        <begin position="275"/>
        <end position="302"/>
    </location>
</feature>
<keyword evidence="5" id="KW-0442">Lipid degradation</keyword>
<feature type="domain" description="PLD phosphodiesterase" evidence="7">
    <location>
        <begin position="90"/>
        <end position="117"/>
    </location>
</feature>
<accession>A0A2M7E7G9</accession>
<sequence>MKKIIFLVILLLLFPSCFKRGLERPPKIANIKIYFSSQIDIPAELISLISKSKKSIHLACYEISLPSVVKALSKARERKIDVKVITDRGKSALMHHKFIIIDGEIVWTGSFNLTPGAAYQDDNNVIIINSSQLAENFEAKFKNMWEGNYYSSLKPPYSIVKIHPHLTPPPFPHLLSSPLEGEEGKERGINNIKIETYFSPNGGCEEAIIKRIKKAKKSIYFATFVFTNRKIANAIVKKFNEGIKVKGIMEREGLSPYCRYWLFKDIKADVKWDNNFYLLHHKFFIIDDKILITGSYNPTRGAEEKNEENILILESPEICSIYQDEFERLW</sequence>
<evidence type="ECO:0000256" key="4">
    <source>
        <dbReference type="ARBA" id="ARBA00022801"/>
    </source>
</evidence>
<dbReference type="InterPro" id="IPR025202">
    <property type="entry name" value="PLD-like_dom"/>
</dbReference>
<evidence type="ECO:0000256" key="6">
    <source>
        <dbReference type="ARBA" id="ARBA00023098"/>
    </source>
</evidence>
<dbReference type="GO" id="GO:0016042">
    <property type="term" value="P:lipid catabolic process"/>
    <property type="evidence" value="ECO:0007669"/>
    <property type="project" value="UniProtKB-KW"/>
</dbReference>
<dbReference type="PANTHER" id="PTHR43856:SF1">
    <property type="entry name" value="MITOCHONDRIAL CARDIOLIPIN HYDROLASE"/>
    <property type="match status" value="1"/>
</dbReference>
<dbReference type="SMART" id="SM00155">
    <property type="entry name" value="PLDc"/>
    <property type="match status" value="2"/>
</dbReference>
<comment type="similarity">
    <text evidence="2">Belongs to the phospholipase D family.</text>
</comment>
<evidence type="ECO:0000313" key="8">
    <source>
        <dbReference type="EMBL" id="PIV63664.1"/>
    </source>
</evidence>
<protein>
    <recommendedName>
        <fullName evidence="3">phospholipase D</fullName>
        <ecNumber evidence="3">3.1.4.4</ecNumber>
    </recommendedName>
</protein>
<name>A0A2M7E7G9_9BACT</name>
<keyword evidence="4" id="KW-0378">Hydrolase</keyword>
<dbReference type="InterPro" id="IPR001736">
    <property type="entry name" value="PLipase_D/transphosphatidylase"/>
</dbReference>
<dbReference type="EMBL" id="PETL01000295">
    <property type="protein sequence ID" value="PIV63664.1"/>
    <property type="molecule type" value="Genomic_DNA"/>
</dbReference>
<comment type="caution">
    <text evidence="8">The sequence shown here is derived from an EMBL/GenBank/DDBJ whole genome shotgun (WGS) entry which is preliminary data.</text>
</comment>
<gene>
    <name evidence="8" type="ORF">COS11_06250</name>
</gene>
<dbReference type="SUPFAM" id="SSF56024">
    <property type="entry name" value="Phospholipase D/nuclease"/>
    <property type="match status" value="2"/>
</dbReference>
<dbReference type="EC" id="3.1.4.4" evidence="3"/>
<proteinExistence type="inferred from homology"/>
<keyword evidence="6" id="KW-0443">Lipid metabolism</keyword>
<dbReference type="AlphaFoldDB" id="A0A2M7E7G9"/>
<organism evidence="8 9">
    <name type="scientific">bacterium (Candidatus Ratteibacteria) CG01_land_8_20_14_3_00_40_19</name>
    <dbReference type="NCBI Taxonomy" id="2014290"/>
    <lineage>
        <taxon>Bacteria</taxon>
        <taxon>Candidatus Ratteibacteria</taxon>
    </lineage>
</organism>
<evidence type="ECO:0000256" key="1">
    <source>
        <dbReference type="ARBA" id="ARBA00000798"/>
    </source>
</evidence>
<reference evidence="9" key="1">
    <citation type="submission" date="2017-09" db="EMBL/GenBank/DDBJ databases">
        <title>Depth-based differentiation of microbial function through sediment-hosted aquifers and enrichment of novel symbionts in the deep terrestrial subsurface.</title>
        <authorList>
            <person name="Probst A.J."/>
            <person name="Ladd B."/>
            <person name="Jarett J.K."/>
            <person name="Geller-Mcgrath D.E."/>
            <person name="Sieber C.M.K."/>
            <person name="Emerson J.B."/>
            <person name="Anantharaman K."/>
            <person name="Thomas B.C."/>
            <person name="Malmstrom R."/>
            <person name="Stieglmeier M."/>
            <person name="Klingl A."/>
            <person name="Woyke T."/>
            <person name="Ryan C.M."/>
            <person name="Banfield J.F."/>
        </authorList>
    </citation>
    <scope>NUCLEOTIDE SEQUENCE [LARGE SCALE GENOMIC DNA]</scope>
</reference>
<evidence type="ECO:0000259" key="7">
    <source>
        <dbReference type="PROSITE" id="PS50035"/>
    </source>
</evidence>
<dbReference type="Gene3D" id="3.30.870.10">
    <property type="entry name" value="Endonuclease Chain A"/>
    <property type="match status" value="3"/>
</dbReference>
<dbReference type="InterPro" id="IPR051406">
    <property type="entry name" value="PLD_domain"/>
</dbReference>
<evidence type="ECO:0000256" key="2">
    <source>
        <dbReference type="ARBA" id="ARBA00008664"/>
    </source>
</evidence>
<evidence type="ECO:0000256" key="3">
    <source>
        <dbReference type="ARBA" id="ARBA00012027"/>
    </source>
</evidence>
<evidence type="ECO:0000256" key="5">
    <source>
        <dbReference type="ARBA" id="ARBA00022963"/>
    </source>
</evidence>
<evidence type="ECO:0000313" key="9">
    <source>
        <dbReference type="Proteomes" id="UP000228886"/>
    </source>
</evidence>
<dbReference type="GO" id="GO:0016891">
    <property type="term" value="F:RNA endonuclease activity producing 5'-phosphomonoesters, hydrolytic mechanism"/>
    <property type="evidence" value="ECO:0007669"/>
    <property type="project" value="TreeGrafter"/>
</dbReference>
<dbReference type="GO" id="GO:0006793">
    <property type="term" value="P:phosphorus metabolic process"/>
    <property type="evidence" value="ECO:0007669"/>
    <property type="project" value="UniProtKB-ARBA"/>
</dbReference>
<dbReference type="Pfam" id="PF13091">
    <property type="entry name" value="PLDc_2"/>
    <property type="match status" value="2"/>
</dbReference>
<dbReference type="PROSITE" id="PS50035">
    <property type="entry name" value="PLD"/>
    <property type="match status" value="2"/>
</dbReference>